<dbReference type="EMBL" id="JAAABI010000001">
    <property type="protein sequence ID" value="NAY90822.1"/>
    <property type="molecule type" value="Genomic_DNA"/>
</dbReference>
<reference evidence="2" key="1">
    <citation type="submission" date="2020-01" db="EMBL/GenBank/DDBJ databases">
        <title>Muricauda ochracea sp. nov., isolated from a tidal flat of Garorim bay in Korea.</title>
        <authorList>
            <person name="Kim D."/>
            <person name="Yoo Y."/>
            <person name="Kim J.-J."/>
        </authorList>
    </citation>
    <scope>NUCLEOTIDE SEQUENCE</scope>
    <source>
        <strain evidence="2">JGD-17</strain>
    </source>
</reference>
<name>A0A964T9P9_9FLAO</name>
<proteinExistence type="predicted"/>
<comment type="caution">
    <text evidence="2">The sequence shown here is derived from an EMBL/GenBank/DDBJ whole genome shotgun (WGS) entry which is preliminary data.</text>
</comment>
<dbReference type="Proteomes" id="UP000667650">
    <property type="component" value="Unassembled WGS sequence"/>
</dbReference>
<keyword evidence="3" id="KW-1185">Reference proteome</keyword>
<evidence type="ECO:0008006" key="4">
    <source>
        <dbReference type="Google" id="ProtNLM"/>
    </source>
</evidence>
<accession>A0A964T9P9</accession>
<sequence>MKKIKIAIAFGVSLVLGLNAQNSASGSFKNMPQEAVYLQHNESLVFSGENLLYKFYCLDKATKSLSQISKIGYVSLINKEGDIIFSHKLNLQSGKGSGDFFVPTSIPTGSYKLLGYSEWMKNIPQEHFFQSDVYIVNPYQPVPAVYLEEPKDSLDTIVPAAPKKPIASNVPAQKESVHLKLSLDNDVVGKREMVTVVVNGKNEPASAGNYSISVRKVDSLPSPSQMSSEAFVDKYLNRVLTAKRNGTIELPELRGDMISGTITSKETGLPVENQRISLSLPGDDFLFNVATSNGQGRFQFIIAREYDNTTAALQILSEEWDSFDVELDDENNEYDSFSFSDFKLSKEMQQRILEKSIQNQIENAYREVKLDSVVPASHSLPFYRKFTAMYDFDDYTRFNSIPETIVEVVDQVGVRRLDDGTRIFEVRPEEGFADRGLLPMVFVDGLFIRRHEDIMDYSAKKIKTISFSREKVLLGSQMFQGVISFKTIEGNFYSDFYTPHIVNVDLFKPESEKVYYNQDYSENQNQRVPDFRHQLFWEPNLDLSSGSKEVIFYTSDVPGTYELVLEGFTSTGNPVSVKERLVVE</sequence>
<evidence type="ECO:0000313" key="3">
    <source>
        <dbReference type="Proteomes" id="UP000667650"/>
    </source>
</evidence>
<keyword evidence="1" id="KW-0732">Signal</keyword>
<evidence type="ECO:0000256" key="1">
    <source>
        <dbReference type="SAM" id="SignalP"/>
    </source>
</evidence>
<evidence type="ECO:0000313" key="2">
    <source>
        <dbReference type="EMBL" id="NAY90822.1"/>
    </source>
</evidence>
<protein>
    <recommendedName>
        <fullName evidence="4">TonB-dependent receptor</fullName>
    </recommendedName>
</protein>
<feature type="signal peptide" evidence="1">
    <location>
        <begin position="1"/>
        <end position="20"/>
    </location>
</feature>
<dbReference type="RefSeq" id="WP_166522222.1">
    <property type="nucleotide sequence ID" value="NZ_JAAABI010000001.1"/>
</dbReference>
<feature type="chain" id="PRO_5038065555" description="TonB-dependent receptor" evidence="1">
    <location>
        <begin position="21"/>
        <end position="584"/>
    </location>
</feature>
<gene>
    <name evidence="2" type="ORF">GTQ34_02730</name>
</gene>
<organism evidence="2 3">
    <name type="scientific">Flagellimonas ochracea</name>
    <dbReference type="NCBI Taxonomy" id="2696472"/>
    <lineage>
        <taxon>Bacteria</taxon>
        <taxon>Pseudomonadati</taxon>
        <taxon>Bacteroidota</taxon>
        <taxon>Flavobacteriia</taxon>
        <taxon>Flavobacteriales</taxon>
        <taxon>Flavobacteriaceae</taxon>
        <taxon>Flagellimonas</taxon>
    </lineage>
</organism>
<dbReference type="AlphaFoldDB" id="A0A964T9P9"/>